<evidence type="ECO:0000313" key="3">
    <source>
        <dbReference type="EMBL" id="GAA2101577.1"/>
    </source>
</evidence>
<evidence type="ECO:0000256" key="1">
    <source>
        <dbReference type="SAM" id="Phobius"/>
    </source>
</evidence>
<dbReference type="Pfam" id="PF07811">
    <property type="entry name" value="TadE"/>
    <property type="match status" value="1"/>
</dbReference>
<feature type="domain" description="TadE-like" evidence="2">
    <location>
        <begin position="11"/>
        <end position="53"/>
    </location>
</feature>
<keyword evidence="1" id="KW-0812">Transmembrane</keyword>
<dbReference type="InterPro" id="IPR012495">
    <property type="entry name" value="TadE-like_dom"/>
</dbReference>
<sequence>MPQSQRRSDEGSAVAEFTLVSSLLSLVFVSLLQLGLAMHVRNTVVDSAIAGARIAAAADRTPEDGAAHTADLIGAAVSESYARDITVSEGSGPSGRMLTVTVRIPVPVFGLLGPVGGWELTGRALAEDPQL</sequence>
<comment type="caution">
    <text evidence="3">The sequence shown here is derived from an EMBL/GenBank/DDBJ whole genome shotgun (WGS) entry which is preliminary data.</text>
</comment>
<name>A0ABN2X1K7_9MICO</name>
<proteinExistence type="predicted"/>
<gene>
    <name evidence="3" type="ORF">GCM10009823_24430</name>
</gene>
<keyword evidence="1" id="KW-0472">Membrane</keyword>
<keyword evidence="4" id="KW-1185">Reference proteome</keyword>
<protein>
    <recommendedName>
        <fullName evidence="2">TadE-like domain-containing protein</fullName>
    </recommendedName>
</protein>
<feature type="transmembrane region" description="Helical" evidence="1">
    <location>
        <begin position="12"/>
        <end position="32"/>
    </location>
</feature>
<reference evidence="3 4" key="1">
    <citation type="journal article" date="2019" name="Int. J. Syst. Evol. Microbiol.">
        <title>The Global Catalogue of Microorganisms (GCM) 10K type strain sequencing project: providing services to taxonomists for standard genome sequencing and annotation.</title>
        <authorList>
            <consortium name="The Broad Institute Genomics Platform"/>
            <consortium name="The Broad Institute Genome Sequencing Center for Infectious Disease"/>
            <person name="Wu L."/>
            <person name="Ma J."/>
        </authorList>
    </citation>
    <scope>NUCLEOTIDE SEQUENCE [LARGE SCALE GENOMIC DNA]</scope>
    <source>
        <strain evidence="3 4">JCM 15900</strain>
    </source>
</reference>
<dbReference type="Proteomes" id="UP001500984">
    <property type="component" value="Unassembled WGS sequence"/>
</dbReference>
<organism evidence="3 4">
    <name type="scientific">Brevibacterium salitolerans</name>
    <dbReference type="NCBI Taxonomy" id="1403566"/>
    <lineage>
        <taxon>Bacteria</taxon>
        <taxon>Bacillati</taxon>
        <taxon>Actinomycetota</taxon>
        <taxon>Actinomycetes</taxon>
        <taxon>Micrococcales</taxon>
        <taxon>Brevibacteriaceae</taxon>
        <taxon>Brevibacterium</taxon>
    </lineage>
</organism>
<evidence type="ECO:0000313" key="4">
    <source>
        <dbReference type="Proteomes" id="UP001500984"/>
    </source>
</evidence>
<accession>A0ABN2X1K7</accession>
<keyword evidence="1" id="KW-1133">Transmembrane helix</keyword>
<evidence type="ECO:0000259" key="2">
    <source>
        <dbReference type="Pfam" id="PF07811"/>
    </source>
</evidence>
<dbReference type="EMBL" id="BAAAPZ010000011">
    <property type="protein sequence ID" value="GAA2101577.1"/>
    <property type="molecule type" value="Genomic_DNA"/>
</dbReference>